<dbReference type="EMBL" id="JARBDR010000081">
    <property type="protein sequence ID" value="KAJ8321432.1"/>
    <property type="molecule type" value="Genomic_DNA"/>
</dbReference>
<dbReference type="PANTHER" id="PTHR24007">
    <property type="entry name" value="BRCA1-ASSOCIATED PROTEIN"/>
    <property type="match status" value="1"/>
</dbReference>
<dbReference type="InterPro" id="IPR001607">
    <property type="entry name" value="Znf_UBP"/>
</dbReference>
<dbReference type="Pfam" id="PF02148">
    <property type="entry name" value="zf-UBP"/>
    <property type="match status" value="1"/>
</dbReference>
<keyword evidence="1" id="KW-0479">Metal-binding</keyword>
<name>A0ABQ9FZJ4_TEGGR</name>
<keyword evidence="4" id="KW-1185">Reference proteome</keyword>
<evidence type="ECO:0000313" key="3">
    <source>
        <dbReference type="EMBL" id="KAJ8321432.1"/>
    </source>
</evidence>
<dbReference type="PROSITE" id="PS50271">
    <property type="entry name" value="ZF_UBP"/>
    <property type="match status" value="1"/>
</dbReference>
<protein>
    <recommendedName>
        <fullName evidence="2">UBP-type domain-containing protein</fullName>
    </recommendedName>
</protein>
<gene>
    <name evidence="3" type="ORF">KUTeg_001019</name>
</gene>
<keyword evidence="1" id="KW-0862">Zinc</keyword>
<accession>A0ABQ9FZJ4</accession>
<comment type="caution">
    <text evidence="3">The sequence shown here is derived from an EMBL/GenBank/DDBJ whole genome shotgun (WGS) entry which is preliminary data.</text>
</comment>
<dbReference type="Gene3D" id="3.30.40.10">
    <property type="entry name" value="Zinc/RING finger domain, C3HC4 (zinc finger)"/>
    <property type="match status" value="1"/>
</dbReference>
<feature type="domain" description="UBP-type" evidence="2">
    <location>
        <begin position="70"/>
        <end position="144"/>
    </location>
</feature>
<dbReference type="Proteomes" id="UP001217089">
    <property type="component" value="Unassembled WGS sequence"/>
</dbReference>
<proteinExistence type="predicted"/>
<keyword evidence="1" id="KW-0863">Zinc-finger</keyword>
<evidence type="ECO:0000259" key="2">
    <source>
        <dbReference type="PROSITE" id="PS50271"/>
    </source>
</evidence>
<dbReference type="PANTHER" id="PTHR24007:SF7">
    <property type="entry name" value="BRCA1-ASSOCIATED PROTEIN"/>
    <property type="match status" value="1"/>
</dbReference>
<dbReference type="InterPro" id="IPR013083">
    <property type="entry name" value="Znf_RING/FYVE/PHD"/>
</dbReference>
<evidence type="ECO:0000256" key="1">
    <source>
        <dbReference type="PROSITE-ProRule" id="PRU00502"/>
    </source>
</evidence>
<dbReference type="SUPFAM" id="SSF57850">
    <property type="entry name" value="RING/U-box"/>
    <property type="match status" value="1"/>
</dbReference>
<reference evidence="3 4" key="1">
    <citation type="submission" date="2022-12" db="EMBL/GenBank/DDBJ databases">
        <title>Chromosome-level genome of Tegillarca granosa.</title>
        <authorList>
            <person name="Kim J."/>
        </authorList>
    </citation>
    <scope>NUCLEOTIDE SEQUENCE [LARGE SCALE GENOMIC DNA]</scope>
    <source>
        <strain evidence="3">Teg-2019</strain>
        <tissue evidence="3">Adductor muscle</tissue>
    </source>
</reference>
<organism evidence="3 4">
    <name type="scientific">Tegillarca granosa</name>
    <name type="common">Malaysian cockle</name>
    <name type="synonym">Anadara granosa</name>
    <dbReference type="NCBI Taxonomy" id="220873"/>
    <lineage>
        <taxon>Eukaryota</taxon>
        <taxon>Metazoa</taxon>
        <taxon>Spiralia</taxon>
        <taxon>Lophotrochozoa</taxon>
        <taxon>Mollusca</taxon>
        <taxon>Bivalvia</taxon>
        <taxon>Autobranchia</taxon>
        <taxon>Pteriomorphia</taxon>
        <taxon>Arcoida</taxon>
        <taxon>Arcoidea</taxon>
        <taxon>Arcidae</taxon>
        <taxon>Tegillarca</taxon>
    </lineage>
</organism>
<dbReference type="SMART" id="SM00290">
    <property type="entry name" value="ZnF_UBP"/>
    <property type="match status" value="1"/>
</dbReference>
<evidence type="ECO:0000313" key="4">
    <source>
        <dbReference type="Proteomes" id="UP001217089"/>
    </source>
</evidence>
<sequence>MKIMPKVNKNLIDFVFNLSISYDLDKRFCLLWTGIQNAQAICNLITKLCPANRLISIYRYFGFVSNELMENCKHISRFRPKWNQSLLNPQKWMCYVCGTTESVWACLLCPVVACGRFTEEHALKHFQESKHPLSIEVNNKYVYW</sequence>